<dbReference type="GO" id="GO:0005829">
    <property type="term" value="C:cytosol"/>
    <property type="evidence" value="ECO:0007669"/>
    <property type="project" value="TreeGrafter"/>
</dbReference>
<organism evidence="5 6">
    <name type="scientific">endosymbiont of Escarpia spicata</name>
    <dbReference type="NCBI Taxonomy" id="2200908"/>
    <lineage>
        <taxon>Bacteria</taxon>
        <taxon>Pseudomonadati</taxon>
        <taxon>Pseudomonadota</taxon>
        <taxon>Gammaproteobacteria</taxon>
        <taxon>sulfur-oxidizing symbionts</taxon>
    </lineage>
</organism>
<evidence type="ECO:0000256" key="3">
    <source>
        <dbReference type="ARBA" id="ARBA00022839"/>
    </source>
</evidence>
<keyword evidence="1" id="KW-0540">Nuclease</keyword>
<comment type="caution">
    <text evidence="5">The sequence shown here is derived from an EMBL/GenBank/DDBJ whole genome shotgun (WGS) entry which is preliminary data.</text>
</comment>
<dbReference type="GO" id="GO:0008408">
    <property type="term" value="F:3'-5' exonuclease activity"/>
    <property type="evidence" value="ECO:0007669"/>
    <property type="project" value="TreeGrafter"/>
</dbReference>
<dbReference type="EMBL" id="QFXE01000004">
    <property type="protein sequence ID" value="RDH88020.1"/>
    <property type="molecule type" value="Genomic_DNA"/>
</dbReference>
<evidence type="ECO:0000256" key="2">
    <source>
        <dbReference type="ARBA" id="ARBA00022801"/>
    </source>
</evidence>
<evidence type="ECO:0000259" key="4">
    <source>
        <dbReference type="SMART" id="SM00479"/>
    </source>
</evidence>
<dbReference type="Gene3D" id="3.30.420.10">
    <property type="entry name" value="Ribonuclease H-like superfamily/Ribonuclease H"/>
    <property type="match status" value="1"/>
</dbReference>
<dbReference type="GO" id="GO:0006259">
    <property type="term" value="P:DNA metabolic process"/>
    <property type="evidence" value="ECO:0007669"/>
    <property type="project" value="UniProtKB-ARBA"/>
</dbReference>
<dbReference type="GO" id="GO:0003676">
    <property type="term" value="F:nucleic acid binding"/>
    <property type="evidence" value="ECO:0007669"/>
    <property type="project" value="InterPro"/>
</dbReference>
<feature type="domain" description="Exonuclease" evidence="4">
    <location>
        <begin position="43"/>
        <end position="217"/>
    </location>
</feature>
<dbReference type="InterPro" id="IPR036397">
    <property type="entry name" value="RNaseH_sf"/>
</dbReference>
<sequence>MLERFLSKESQRKRALAKTGPGVMQDFLSAPHVEKNTRCSEAEIVSLDLETTGLDPAKHSILSYGLVQIDNMTIRLDSTRHEVISVVEDIPEASAVIHQITDDRSAAGSPLEAVLPDLLRMLAGKVMLVHYAGIEQNFLDAACRRLYGAPFVIPTIDTLILAQRRFERRNHTIQIGDLRLFNLRPRYNLPMYKAHNALSDAVATAELFLAMAAETAPRPENCTIDQFLRH</sequence>
<dbReference type="PANTHER" id="PTHR30231">
    <property type="entry name" value="DNA POLYMERASE III SUBUNIT EPSILON"/>
    <property type="match status" value="1"/>
</dbReference>
<dbReference type="Proteomes" id="UP000254771">
    <property type="component" value="Unassembled WGS sequence"/>
</dbReference>
<dbReference type="PANTHER" id="PTHR30231:SF4">
    <property type="entry name" value="PROTEIN NEN2"/>
    <property type="match status" value="1"/>
</dbReference>
<keyword evidence="6" id="KW-1185">Reference proteome</keyword>
<dbReference type="SMART" id="SM00479">
    <property type="entry name" value="EXOIII"/>
    <property type="match status" value="1"/>
</dbReference>
<name>A0A370DTX2_9GAMM</name>
<evidence type="ECO:0000313" key="6">
    <source>
        <dbReference type="Proteomes" id="UP000254771"/>
    </source>
</evidence>
<dbReference type="Pfam" id="PF00929">
    <property type="entry name" value="RNase_T"/>
    <property type="match status" value="1"/>
</dbReference>
<reference evidence="5 6" key="1">
    <citation type="journal article" date="2018" name="ISME J.">
        <title>Endosymbiont genomes yield clues of tubeworm success.</title>
        <authorList>
            <person name="Li Y."/>
            <person name="Liles M.R."/>
            <person name="Halanych K.M."/>
        </authorList>
    </citation>
    <scope>NUCLEOTIDE SEQUENCE [LARGE SCALE GENOMIC DNA]</scope>
    <source>
        <strain evidence="5">A1462</strain>
    </source>
</reference>
<proteinExistence type="predicted"/>
<dbReference type="InterPro" id="IPR013520">
    <property type="entry name" value="Ribonucl_H"/>
</dbReference>
<dbReference type="AlphaFoldDB" id="A0A370DTX2"/>
<protein>
    <submittedName>
        <fullName evidence="5">DNA polymerase III subunit epsilon</fullName>
    </submittedName>
</protein>
<dbReference type="CDD" id="cd06127">
    <property type="entry name" value="DEDDh"/>
    <property type="match status" value="1"/>
</dbReference>
<dbReference type="SUPFAM" id="SSF53098">
    <property type="entry name" value="Ribonuclease H-like"/>
    <property type="match status" value="1"/>
</dbReference>
<gene>
    <name evidence="5" type="ORF">DIZ78_02355</name>
</gene>
<evidence type="ECO:0000313" key="5">
    <source>
        <dbReference type="EMBL" id="RDH88020.1"/>
    </source>
</evidence>
<keyword evidence="2" id="KW-0378">Hydrolase</keyword>
<keyword evidence="3" id="KW-0269">Exonuclease</keyword>
<dbReference type="InterPro" id="IPR012337">
    <property type="entry name" value="RNaseH-like_sf"/>
</dbReference>
<evidence type="ECO:0000256" key="1">
    <source>
        <dbReference type="ARBA" id="ARBA00022722"/>
    </source>
</evidence>
<accession>A0A370DTX2</accession>